<dbReference type="Proteomes" id="UP000226437">
    <property type="component" value="Unassembled WGS sequence"/>
</dbReference>
<protein>
    <recommendedName>
        <fullName evidence="1">DUF2520 domain-containing protein</fullName>
    </recommendedName>
</protein>
<evidence type="ECO:0000313" key="3">
    <source>
        <dbReference type="Proteomes" id="UP000226437"/>
    </source>
</evidence>
<dbReference type="SUPFAM" id="SSF51735">
    <property type="entry name" value="NAD(P)-binding Rossmann-fold domains"/>
    <property type="match status" value="1"/>
</dbReference>
<dbReference type="AlphaFoldDB" id="A0A2G0CF02"/>
<proteinExistence type="predicted"/>
<dbReference type="OrthoDB" id="9810755at2"/>
<evidence type="ECO:0000259" key="1">
    <source>
        <dbReference type="Pfam" id="PF10728"/>
    </source>
</evidence>
<dbReference type="InterPro" id="IPR037108">
    <property type="entry name" value="TM1727-like_C_sf"/>
</dbReference>
<dbReference type="PANTHER" id="PTHR40459">
    <property type="entry name" value="CONSERVED HYPOTHETICAL ALANINE AND LEUCINE RICH PROTEIN"/>
    <property type="match status" value="1"/>
</dbReference>
<sequence>MGSPNIAIVGNGNLAWHLSGVLGDRAVVASRSASASTVTYQALAGMSLDAVFLAVPDNRIAQTSEELSGLLPPTLPVFHTSGATPADRISNRFCHRGVLWPIRSLRRGEPVTHWRDLPLVIYATTEPAGQLLRRLAGDLSDSVTWLDDRQRAQLHLAAVFSNNFVTALYEIAFQLCRQHDIPFELLLPIIRHTAGSQDGQRPALRQTGAAARGDSATMDRHLSLLDQPEYQKLYRDISHLILQYRLSEHDPHLGRDANDDLEDEGVA</sequence>
<dbReference type="InterPro" id="IPR018931">
    <property type="entry name" value="DUF2520"/>
</dbReference>
<keyword evidence="3" id="KW-1185">Reference proteome</keyword>
<dbReference type="InterPro" id="IPR036291">
    <property type="entry name" value="NAD(P)-bd_dom_sf"/>
</dbReference>
<evidence type="ECO:0000313" key="2">
    <source>
        <dbReference type="EMBL" id="PHK98558.1"/>
    </source>
</evidence>
<dbReference type="InterPro" id="IPR008927">
    <property type="entry name" value="6-PGluconate_DH-like_C_sf"/>
</dbReference>
<gene>
    <name evidence="2" type="ORF">CGL56_08775</name>
</gene>
<dbReference type="RefSeq" id="WP_099106168.1">
    <property type="nucleotide sequence ID" value="NZ_JAATJF010000001.1"/>
</dbReference>
<dbReference type="Gene3D" id="3.40.50.720">
    <property type="entry name" value="NAD(P)-binding Rossmann-like Domain"/>
    <property type="match status" value="1"/>
</dbReference>
<reference evidence="2 3" key="1">
    <citation type="submission" date="2017-10" db="EMBL/GenBank/DDBJ databases">
        <title>The draft genome sequence of Lewinella marina KCTC 32374.</title>
        <authorList>
            <person name="Wang K."/>
        </authorList>
    </citation>
    <scope>NUCLEOTIDE SEQUENCE [LARGE SCALE GENOMIC DNA]</scope>
    <source>
        <strain evidence="2 3">MKG-38</strain>
    </source>
</reference>
<dbReference type="SUPFAM" id="SSF48179">
    <property type="entry name" value="6-phosphogluconate dehydrogenase C-terminal domain-like"/>
    <property type="match status" value="1"/>
</dbReference>
<name>A0A2G0CF02_9BACT</name>
<organism evidence="2 3">
    <name type="scientific">Neolewinella marina</name>
    <dbReference type="NCBI Taxonomy" id="438751"/>
    <lineage>
        <taxon>Bacteria</taxon>
        <taxon>Pseudomonadati</taxon>
        <taxon>Bacteroidota</taxon>
        <taxon>Saprospiria</taxon>
        <taxon>Saprospirales</taxon>
        <taxon>Lewinellaceae</taxon>
        <taxon>Neolewinella</taxon>
    </lineage>
</organism>
<dbReference type="EMBL" id="PDLO01000003">
    <property type="protein sequence ID" value="PHK98558.1"/>
    <property type="molecule type" value="Genomic_DNA"/>
</dbReference>
<dbReference type="Gene3D" id="1.10.1040.20">
    <property type="entry name" value="ProC-like, C-terminal domain"/>
    <property type="match status" value="1"/>
</dbReference>
<feature type="domain" description="DUF2520" evidence="1">
    <location>
        <begin position="119"/>
        <end position="239"/>
    </location>
</feature>
<accession>A0A2G0CF02</accession>
<dbReference type="Pfam" id="PF10728">
    <property type="entry name" value="DUF2520"/>
    <property type="match status" value="1"/>
</dbReference>
<dbReference type="PANTHER" id="PTHR40459:SF1">
    <property type="entry name" value="CONSERVED HYPOTHETICAL ALANINE AND LEUCINE RICH PROTEIN"/>
    <property type="match status" value="1"/>
</dbReference>
<comment type="caution">
    <text evidence="2">The sequence shown here is derived from an EMBL/GenBank/DDBJ whole genome shotgun (WGS) entry which is preliminary data.</text>
</comment>